<keyword evidence="3" id="KW-1185">Reference proteome</keyword>
<feature type="compositionally biased region" description="Polar residues" evidence="1">
    <location>
        <begin position="3206"/>
        <end position="3230"/>
    </location>
</feature>
<feature type="region of interest" description="Disordered" evidence="1">
    <location>
        <begin position="1555"/>
        <end position="1605"/>
    </location>
</feature>
<feature type="region of interest" description="Disordered" evidence="1">
    <location>
        <begin position="2852"/>
        <end position="2880"/>
    </location>
</feature>
<organism evidence="2 3">
    <name type="scientific">Gonium pectorale</name>
    <name type="common">Green alga</name>
    <dbReference type="NCBI Taxonomy" id="33097"/>
    <lineage>
        <taxon>Eukaryota</taxon>
        <taxon>Viridiplantae</taxon>
        <taxon>Chlorophyta</taxon>
        <taxon>core chlorophytes</taxon>
        <taxon>Chlorophyceae</taxon>
        <taxon>CS clade</taxon>
        <taxon>Chlamydomonadales</taxon>
        <taxon>Volvocaceae</taxon>
        <taxon>Gonium</taxon>
    </lineage>
</organism>
<feature type="compositionally biased region" description="Low complexity" evidence="1">
    <location>
        <begin position="738"/>
        <end position="751"/>
    </location>
</feature>
<feature type="region of interest" description="Disordered" evidence="1">
    <location>
        <begin position="2914"/>
        <end position="2987"/>
    </location>
</feature>
<feature type="compositionally biased region" description="Low complexity" evidence="1">
    <location>
        <begin position="3045"/>
        <end position="3054"/>
    </location>
</feature>
<feature type="compositionally biased region" description="Polar residues" evidence="1">
    <location>
        <begin position="1666"/>
        <end position="1677"/>
    </location>
</feature>
<feature type="compositionally biased region" description="Low complexity" evidence="1">
    <location>
        <begin position="1656"/>
        <end position="1665"/>
    </location>
</feature>
<feature type="region of interest" description="Disordered" evidence="1">
    <location>
        <begin position="3045"/>
        <end position="3104"/>
    </location>
</feature>
<feature type="region of interest" description="Disordered" evidence="1">
    <location>
        <begin position="1348"/>
        <end position="1384"/>
    </location>
</feature>
<feature type="compositionally biased region" description="Polar residues" evidence="1">
    <location>
        <begin position="859"/>
        <end position="875"/>
    </location>
</feature>
<feature type="region of interest" description="Disordered" evidence="1">
    <location>
        <begin position="31"/>
        <end position="77"/>
    </location>
</feature>
<evidence type="ECO:0000313" key="2">
    <source>
        <dbReference type="EMBL" id="KXZ52401.1"/>
    </source>
</evidence>
<feature type="region of interest" description="Disordered" evidence="1">
    <location>
        <begin position="2152"/>
        <end position="2179"/>
    </location>
</feature>
<feature type="compositionally biased region" description="Low complexity" evidence="1">
    <location>
        <begin position="2938"/>
        <end position="2956"/>
    </location>
</feature>
<feature type="region of interest" description="Disordered" evidence="1">
    <location>
        <begin position="2750"/>
        <end position="2776"/>
    </location>
</feature>
<feature type="compositionally biased region" description="Polar residues" evidence="1">
    <location>
        <begin position="1578"/>
        <end position="1604"/>
    </location>
</feature>
<feature type="region of interest" description="Disordered" evidence="1">
    <location>
        <begin position="165"/>
        <end position="191"/>
    </location>
</feature>
<feature type="compositionally biased region" description="Pro residues" evidence="1">
    <location>
        <begin position="344"/>
        <end position="353"/>
    </location>
</feature>
<feature type="compositionally biased region" description="Polar residues" evidence="1">
    <location>
        <begin position="1244"/>
        <end position="1256"/>
    </location>
</feature>
<feature type="region of interest" description="Disordered" evidence="1">
    <location>
        <begin position="3136"/>
        <end position="3254"/>
    </location>
</feature>
<feature type="compositionally biased region" description="Low complexity" evidence="1">
    <location>
        <begin position="3064"/>
        <end position="3079"/>
    </location>
</feature>
<feature type="compositionally biased region" description="Polar residues" evidence="1">
    <location>
        <begin position="1791"/>
        <end position="1802"/>
    </location>
</feature>
<feature type="region of interest" description="Disordered" evidence="1">
    <location>
        <begin position="1047"/>
        <end position="1100"/>
    </location>
</feature>
<comment type="caution">
    <text evidence="2">The sequence shown here is derived from an EMBL/GenBank/DDBJ whole genome shotgun (WGS) entry which is preliminary data.</text>
</comment>
<feature type="region of interest" description="Disordered" evidence="1">
    <location>
        <begin position="1304"/>
        <end position="1332"/>
    </location>
</feature>
<dbReference type="Proteomes" id="UP000075714">
    <property type="component" value="Unassembled WGS sequence"/>
</dbReference>
<feature type="region of interest" description="Disordered" evidence="1">
    <location>
        <begin position="819"/>
        <end position="877"/>
    </location>
</feature>
<feature type="compositionally biased region" description="Low complexity" evidence="1">
    <location>
        <begin position="2326"/>
        <end position="2339"/>
    </location>
</feature>
<dbReference type="EMBL" id="LSYV01000010">
    <property type="protein sequence ID" value="KXZ52401.1"/>
    <property type="molecule type" value="Genomic_DNA"/>
</dbReference>
<protein>
    <submittedName>
        <fullName evidence="2">Uncharacterized protein</fullName>
    </submittedName>
</protein>
<feature type="region of interest" description="Disordered" evidence="1">
    <location>
        <begin position="954"/>
        <end position="992"/>
    </location>
</feature>
<feature type="compositionally biased region" description="Acidic residues" evidence="1">
    <location>
        <begin position="1218"/>
        <end position="1236"/>
    </location>
</feature>
<reference evidence="3" key="1">
    <citation type="journal article" date="2016" name="Nat. Commun.">
        <title>The Gonium pectorale genome demonstrates co-option of cell cycle regulation during the evolution of multicellularity.</title>
        <authorList>
            <person name="Hanschen E.R."/>
            <person name="Marriage T.N."/>
            <person name="Ferris P.J."/>
            <person name="Hamaji T."/>
            <person name="Toyoda A."/>
            <person name="Fujiyama A."/>
            <person name="Neme R."/>
            <person name="Noguchi H."/>
            <person name="Minakuchi Y."/>
            <person name="Suzuki M."/>
            <person name="Kawai-Toyooka H."/>
            <person name="Smith D.R."/>
            <person name="Sparks H."/>
            <person name="Anderson J."/>
            <person name="Bakaric R."/>
            <person name="Luria V."/>
            <person name="Karger A."/>
            <person name="Kirschner M.W."/>
            <person name="Durand P.M."/>
            <person name="Michod R.E."/>
            <person name="Nozaki H."/>
            <person name="Olson B.J."/>
        </authorList>
    </citation>
    <scope>NUCLEOTIDE SEQUENCE [LARGE SCALE GENOMIC DNA]</scope>
    <source>
        <strain evidence="3">NIES-2863</strain>
    </source>
</reference>
<feature type="compositionally biased region" description="Low complexity" evidence="1">
    <location>
        <begin position="2657"/>
        <end position="2676"/>
    </location>
</feature>
<feature type="region of interest" description="Disordered" evidence="1">
    <location>
        <begin position="1923"/>
        <end position="1996"/>
    </location>
</feature>
<feature type="region of interest" description="Disordered" evidence="1">
    <location>
        <begin position="2629"/>
        <end position="2695"/>
    </location>
</feature>
<name>A0A150GRF8_GONPE</name>
<feature type="region of interest" description="Disordered" evidence="1">
    <location>
        <begin position="3002"/>
        <end position="3023"/>
    </location>
</feature>
<feature type="compositionally biased region" description="Low complexity" evidence="1">
    <location>
        <begin position="3180"/>
        <end position="3192"/>
    </location>
</feature>
<feature type="compositionally biased region" description="Low complexity" evidence="1">
    <location>
        <begin position="3149"/>
        <end position="3161"/>
    </location>
</feature>
<feature type="compositionally biased region" description="Pro residues" evidence="1">
    <location>
        <begin position="1362"/>
        <end position="1371"/>
    </location>
</feature>
<feature type="region of interest" description="Disordered" evidence="1">
    <location>
        <begin position="1656"/>
        <end position="1678"/>
    </location>
</feature>
<evidence type="ECO:0000256" key="1">
    <source>
        <dbReference type="SAM" id="MobiDB-lite"/>
    </source>
</evidence>
<feature type="region of interest" description="Disordered" evidence="1">
    <location>
        <begin position="331"/>
        <end position="356"/>
    </location>
</feature>
<feature type="compositionally biased region" description="Low complexity" evidence="1">
    <location>
        <begin position="1923"/>
        <end position="1940"/>
    </location>
</feature>
<feature type="compositionally biased region" description="Low complexity" evidence="1">
    <location>
        <begin position="2863"/>
        <end position="2879"/>
    </location>
</feature>
<evidence type="ECO:0000313" key="3">
    <source>
        <dbReference type="Proteomes" id="UP000075714"/>
    </source>
</evidence>
<gene>
    <name evidence="2" type="ORF">GPECTOR_9g445</name>
</gene>
<dbReference type="OrthoDB" id="549780at2759"/>
<sequence length="3274" mass="328570">MSATSAGGFAQVETGQALSRMYEALRNMRVRDGAGQTDPPGQHSSSTQTYADLAARHRRSEGEQTDLPARTSGGVQTEGLTAATASGAIQTESIAVATASGAVQTESLTAATASAAFQTESLTAATASGAVQIDSADLRAFAMRSNGGQTDAVRTATAGQQLGAGEFTSTADGGAQTEQSHLRGGPSRASQTLDPLLPWLAEEAAVEAAAGSAEKAGTWTRALRVLDTALTDAPTSVSVTLPDLAHVAGARSPTQSGSASLTGALLALASGETDYAPIDFILSASASESGLLVGADTLAARPAAIEGGAARANIAALDLASSISAQTAQPAGVDSPRLFQSAPGAPPLYPPSPRSIAGESAAATSVTAGSAIAPVTAATPAAPLHPAVLPSPGLEPLPARAPSPPTSTQIGAAIALRNLPIASDGGLMDAPHQDAVMAGRVGSSGGMLAFLEAADPTTATALMELVQALQLMTAHSRRRRLISDDSSVVSGTYLHHHYHSPPASPGGSSAAPTSFRGSFITSIGPSVSQAGEASLAGAAVAAAQADAAAAAMSVQPPFKAATPDFQLVLQQAERASVSVSNLTGFPTPTGADAEALDGVPFEQAIGFIMDGLKDFEGGPVHLARSLHMMYAPSSGGGAPASTGSNAPSGAAPWAASPLQAAVALGAASALEAAAVDAGEAVKVDPESPSLTDADRESIQALIAAAVAAADAAARGLMHETAEVSSSCEAVTDEEQSDEPSAPSAPAAEQLPAPSLALTRASSRSNSPARAGLPAASASNGGYLAPAGVGPSMSLLQHQPAQTFGGALELPDHISVMTTAQQQSDAAVFGGEGEEPETEVGGVDQSPSRQHITDGGDLSPRSTAAPSLASAGNSDAQPHIPALTALDHFAAAASQRTSLSKPNSPDQNTLVSYSPRAAASVTASVITGSAWSAPASSSDEDEPDLHVTLARHAMTGHRPGSHSAAGAPQAVTSQPNASDGEMGSTADTPAAPAAPAEQLLAQAAQLLLQAMRLAAQGEPEQEAALHVLSPVLKGLAAADSADWVDRRFGTPLPNSAPITMGGTPGSLDDRQEHSSPGALPAQDDSEPQQKEDATANDATVHASAAAQAAAAALTLPSLLQVESAYGEEQLIPLRSDAGVFSFSQGGGADSAPDTPTAAVPSTSGAGPSFATAADLEAFKEDVMSSVRSALLEVVDMIGTTVVQRVVPGVDMDVAPAEASDSDDDESGTDDESSEAPTEEAGGQEQDFTGSASGSGEQQEIRITRTELEAFMFGKAVLSSTAADDLLGLRLRDLYAPQLLELQGRPGAAAPASSASTSLNPSASGEAGARHHHHHPLRSIVIEELPESERAAAAGEEGGEEHPLPPPLPPPPHTLARPSRGMPGYAGGLMLEEDDGTFSPERSSVDMSFSPRARSEASMPRLRLRPPTLEQGSSLEELEAFLRAFKTRISSDESSEFAREIQRVSQVLSPGTSSFVMTATADFGESAGTSSTEDIARAVAAAAAAVACLPSEAGSGPTISEEEDEGVMKGYNLHTIRASAASALAAAAAVEQVFSPREDAEPVVSTHATATPTPREKGCDSSSGTARTASRLTNSQGGSSSTTPTNPLLKEHLEHFQALLEKANDLVDRLMVAEEEAGSEAGTDAAASPSLAAAAAASPAVATAPSPRNATPRSASGTRRQLHMRLAQVASVGGSPTIAGKRQISKLATASLPSLGGASPPAATTPEPVASPLASPLTSLDPELAALFPATAARLARPDAHVEQSPELTTSLLANAVTAVPQLAAGANRVRSDGSTPHSRSTANSLGGHSSAPSSAGGGGTGSAAAASSTATPLALVAALLAEAHSRMEFRNLEEQRGADKILSAVLDEHFAAVLGTPRGFLTPHREPSWIGAGSAKAPSVVSQPQVSVAHEAGLIAAFNAVAAPPSARSSPPAAAAEASDAMSQTDASLLAPPPQQPQQQPQHRQDRGSSSAAPTAAVCSQPPPTPSQPQQPQQQPVRNELGELLALIMQQRSDLLSSALDTVHRAAGPMPLGTELPRTSGTGGGWEQAGLHHAELLPEPFNRLSISQTGDGSYESLDSQDAASQLRMLPLVLAGLSVPATSVGQHHMSGLDMGGMPQPLMPYQEMDNESQPPSYNVSLAGSARQAGYMHGEAAYSRGPSGRLESPGYSRGPSGRGSGYLSAEASSTFVGQVGGQPSSTVSAGGVAPANAASGVRSSLGGLSVASAPAGVVRASPTSPGSPNSPVPSLPAPAPVVAEAAAPVVGPRAAFDLSYLIDDSDAASSVHHSHASFSHSVLHGLPEAASRGGSVATEAGFGPRPPGYTRSFGGPAADPAADAPSGDGDGDHAPSPPLEQEHSESASLMSYTTGQATYEQRDAELAVFAVALDRSGPQRSLSATPSVGGSSIHEGALRYNPVYDPAEGEEHPADVDADADAFGASTGGAVAAARAFSSAGGSSTGLSSLQYETAYTPLALAAAQTAEPGVLHARLLSAGGTSTAVLDPNPTYESAPRPGPAGGNVLATGRLEPTFSGAEADGGAGTVHPRIHLNFETSIGSAGSAYSRGATKAALPLTPVGGADDGPFAQHGAAAHADAQQGSSSGGGSSLPASEDLPSSLLQPSLTTSDIALLGSAPELPHSRPQSRNSLRRSLAEALPPSQPVSIMQHVQQQQRHAQSQPRPRVSQAGPASGFGSSRPVSPSALAASIAASDEEVTGSVDFDALSREAAALVDNLSTPTRSPRWDVEVDEHTRAEVEAADPLNSTMRLPRGSSLSYGGRGPAVRSATRFASAAGAHVAAVPLEALLPATAAFGETRPAAGFRQVKSSESARFDGGLSPGRASFEAPLGPLAVLSEDGMEERTEPASGSAAKPRSSSVPSARPPKGSLVAAAVRRFESGIPQSPSQEGVEAVAAAGGPKPVFKPASRTASGLPRAPASPGALHGGMSPAGSAGPASRAGSVGSRRESASSLPDEVLQQPMTPQAAMADGEEEQQDAYLRVAADGAEARADTPTAASRTAVVGEEGDDGSFFDTSGSPGISVNYSEDPFGAAAGGAASSSGVGAGSGGGDAFFEAGTPGVSTSSEEAAVEEHEQEAETASEAATPATRGWVPNVEDGGISFDGECSAADPAFAATPKAHEAVAGGYNNRPSSPAFQQAQGAATGAVTVRSSASPARFRGNTTGGGRSPASPAAARSHASNPGESNVRPEAVTLQRQLLSGSASNPASRSGSAPQSPNRARFKAPGAGSGMTASASGAQGQFGVLPLHEAVRAYRNSRRTQM</sequence>
<feature type="region of interest" description="Disordered" evidence="1">
    <location>
        <begin position="1213"/>
        <end position="1257"/>
    </location>
</feature>
<feature type="region of interest" description="Disordered" evidence="1">
    <location>
        <begin position="2570"/>
        <end position="2615"/>
    </location>
</feature>
<feature type="compositionally biased region" description="Low complexity" evidence="1">
    <location>
        <begin position="1304"/>
        <end position="1322"/>
    </location>
</feature>
<feature type="compositionally biased region" description="Polar residues" evidence="1">
    <location>
        <begin position="167"/>
        <end position="179"/>
    </location>
</feature>
<feature type="compositionally biased region" description="Low complexity" evidence="1">
    <location>
        <begin position="3236"/>
        <end position="3251"/>
    </location>
</feature>
<feature type="compositionally biased region" description="Low complexity" evidence="1">
    <location>
        <begin position="2582"/>
        <end position="2596"/>
    </location>
</feature>
<feature type="region of interest" description="Disordered" evidence="1">
    <location>
        <begin position="1396"/>
        <end position="1417"/>
    </location>
</feature>
<feature type="region of interest" description="Disordered" evidence="1">
    <location>
        <begin position="1143"/>
        <end position="1166"/>
    </location>
</feature>
<accession>A0A150GRF8</accession>
<feature type="compositionally biased region" description="Low complexity" evidence="1">
    <location>
        <begin position="1803"/>
        <end position="1813"/>
    </location>
</feature>
<proteinExistence type="predicted"/>
<feature type="region of interest" description="Disordered" evidence="1">
    <location>
        <begin position="1785"/>
        <end position="1824"/>
    </location>
</feature>
<feature type="region of interest" description="Disordered" evidence="1">
    <location>
        <begin position="1709"/>
        <end position="1734"/>
    </location>
</feature>
<feature type="region of interest" description="Disordered" evidence="1">
    <location>
        <begin position="2302"/>
        <end position="2359"/>
    </location>
</feature>
<feature type="region of interest" description="Disordered" evidence="1">
    <location>
        <begin position="724"/>
        <end position="751"/>
    </location>
</feature>